<dbReference type="RefSeq" id="WP_209839870.1">
    <property type="nucleotide sequence ID" value="NZ_JAGGJP010000006.1"/>
</dbReference>
<proteinExistence type="predicted"/>
<organism evidence="1 2">
    <name type="scientific">Rubellimicrobium aerolatum</name>
    <dbReference type="NCBI Taxonomy" id="490979"/>
    <lineage>
        <taxon>Bacteria</taxon>
        <taxon>Pseudomonadati</taxon>
        <taxon>Pseudomonadota</taxon>
        <taxon>Alphaproteobacteria</taxon>
        <taxon>Rhodobacterales</taxon>
        <taxon>Roseobacteraceae</taxon>
        <taxon>Rubellimicrobium</taxon>
    </lineage>
</organism>
<reference evidence="2" key="1">
    <citation type="journal article" date="2019" name="Int. J. Syst. Evol. Microbiol.">
        <title>The Global Catalogue of Microorganisms (GCM) 10K type strain sequencing project: providing services to taxonomists for standard genome sequencing and annotation.</title>
        <authorList>
            <consortium name="The Broad Institute Genomics Platform"/>
            <consortium name="The Broad Institute Genome Sequencing Center for Infectious Disease"/>
            <person name="Wu L."/>
            <person name="Ma J."/>
        </authorList>
    </citation>
    <scope>NUCLEOTIDE SEQUENCE [LARGE SCALE GENOMIC DNA]</scope>
    <source>
        <strain evidence="2">KACC 11588</strain>
    </source>
</reference>
<dbReference type="SUPFAM" id="SSF46955">
    <property type="entry name" value="Putative DNA-binding domain"/>
    <property type="match status" value="1"/>
</dbReference>
<dbReference type="Gene3D" id="1.10.238.160">
    <property type="match status" value="1"/>
</dbReference>
<sequence length="77" mass="9004">MTNTLYLSDKQAAERYGVAREAIWRWKRDGDFPKAVKLSRGMTRWQVPDLGEWERSREMHFAIMLPVGSGNLFGRMT</sequence>
<evidence type="ECO:0000313" key="1">
    <source>
        <dbReference type="EMBL" id="MFC5566308.1"/>
    </source>
</evidence>
<dbReference type="Pfam" id="PF05930">
    <property type="entry name" value="Phage_AlpA"/>
    <property type="match status" value="1"/>
</dbReference>
<dbReference type="Proteomes" id="UP001596056">
    <property type="component" value="Unassembled WGS sequence"/>
</dbReference>
<dbReference type="EMBL" id="JBHSNA010000005">
    <property type="protein sequence ID" value="MFC5566308.1"/>
    <property type="molecule type" value="Genomic_DNA"/>
</dbReference>
<evidence type="ECO:0000313" key="2">
    <source>
        <dbReference type="Proteomes" id="UP001596056"/>
    </source>
</evidence>
<gene>
    <name evidence="1" type="ORF">ACFPOC_07720</name>
</gene>
<name>A0ABW0SBH2_9RHOB</name>
<dbReference type="InterPro" id="IPR010260">
    <property type="entry name" value="AlpA"/>
</dbReference>
<dbReference type="InterPro" id="IPR009061">
    <property type="entry name" value="DNA-bd_dom_put_sf"/>
</dbReference>
<comment type="caution">
    <text evidence="1">The sequence shown here is derived from an EMBL/GenBank/DDBJ whole genome shotgun (WGS) entry which is preliminary data.</text>
</comment>
<accession>A0ABW0SBH2</accession>
<protein>
    <submittedName>
        <fullName evidence="1">Helix-turn-helix transcriptional regulator</fullName>
    </submittedName>
</protein>
<keyword evidence="2" id="KW-1185">Reference proteome</keyword>